<dbReference type="Proteomes" id="UP001196413">
    <property type="component" value="Unassembled WGS sequence"/>
</dbReference>
<proteinExistence type="predicted"/>
<evidence type="ECO:0000313" key="2">
    <source>
        <dbReference type="Proteomes" id="UP001196413"/>
    </source>
</evidence>
<gene>
    <name evidence="1" type="ORF">KIN20_001771</name>
</gene>
<reference evidence="1" key="1">
    <citation type="submission" date="2021-06" db="EMBL/GenBank/DDBJ databases">
        <title>Parelaphostrongylus tenuis whole genome reference sequence.</title>
        <authorList>
            <person name="Garwood T.J."/>
            <person name="Larsen P.A."/>
            <person name="Fountain-Jones N.M."/>
            <person name="Garbe J.R."/>
            <person name="Macchietto M.G."/>
            <person name="Kania S.A."/>
            <person name="Gerhold R.W."/>
            <person name="Richards J.E."/>
            <person name="Wolf T.M."/>
        </authorList>
    </citation>
    <scope>NUCLEOTIDE SEQUENCE</scope>
    <source>
        <strain evidence="1">MNPRO001-30</strain>
        <tissue evidence="1">Meninges</tissue>
    </source>
</reference>
<sequence length="89" mass="10228">MTRDYRKQFDQKLYIGNVKRFFGMEVSIPTSASPIPDRFIAKNKTISAVGLEKKGIHSTNVSSTMDRLLWRKANRAMDMMQQFLNLGIS</sequence>
<organism evidence="1 2">
    <name type="scientific">Parelaphostrongylus tenuis</name>
    <name type="common">Meningeal worm</name>
    <dbReference type="NCBI Taxonomy" id="148309"/>
    <lineage>
        <taxon>Eukaryota</taxon>
        <taxon>Metazoa</taxon>
        <taxon>Ecdysozoa</taxon>
        <taxon>Nematoda</taxon>
        <taxon>Chromadorea</taxon>
        <taxon>Rhabditida</taxon>
        <taxon>Rhabditina</taxon>
        <taxon>Rhabditomorpha</taxon>
        <taxon>Strongyloidea</taxon>
        <taxon>Metastrongylidae</taxon>
        <taxon>Parelaphostrongylus</taxon>
    </lineage>
</organism>
<name>A0AAD5QGC2_PARTN</name>
<accession>A0AAD5QGC2</accession>
<protein>
    <submittedName>
        <fullName evidence="1">Uncharacterized protein</fullName>
    </submittedName>
</protein>
<evidence type="ECO:0000313" key="1">
    <source>
        <dbReference type="EMBL" id="KAJ1346855.1"/>
    </source>
</evidence>
<dbReference type="EMBL" id="JAHQIW010000233">
    <property type="protein sequence ID" value="KAJ1346855.1"/>
    <property type="molecule type" value="Genomic_DNA"/>
</dbReference>
<keyword evidence="2" id="KW-1185">Reference proteome</keyword>
<comment type="caution">
    <text evidence="1">The sequence shown here is derived from an EMBL/GenBank/DDBJ whole genome shotgun (WGS) entry which is preliminary data.</text>
</comment>
<dbReference type="AlphaFoldDB" id="A0AAD5QGC2"/>